<dbReference type="EMBL" id="CP049888">
    <property type="protein sequence ID" value="QIL50076.1"/>
    <property type="molecule type" value="Genomic_DNA"/>
</dbReference>
<dbReference type="AlphaFoldDB" id="A0A6G8AYJ6"/>
<gene>
    <name evidence="1" type="ORF">G7084_01315</name>
</gene>
<keyword evidence="2" id="KW-1185">Reference proteome</keyword>
<dbReference type="Gene3D" id="1.10.10.10">
    <property type="entry name" value="Winged helix-like DNA-binding domain superfamily/Winged helix DNA-binding domain"/>
    <property type="match status" value="1"/>
</dbReference>
<sequence length="62" mass="7144">MVGMPPGWVFHTTVMAKDLGKSVKTIRHYLTEMKNLGLVDKVDKKDGNSKWKIVYSQYTNEE</sequence>
<reference evidence="1 2" key="1">
    <citation type="submission" date="2020-03" db="EMBL/GenBank/DDBJ databases">
        <title>Weissella sp. nov., isolated from Cybister lewisianus.</title>
        <authorList>
            <person name="Hyun D.-W."/>
            <person name="Bae J.-W."/>
        </authorList>
    </citation>
    <scope>NUCLEOTIDE SEQUENCE [LARGE SCALE GENOMIC DNA]</scope>
    <source>
        <strain evidence="1 2">HDW19</strain>
    </source>
</reference>
<proteinExistence type="predicted"/>
<dbReference type="RefSeq" id="WP_166009326.1">
    <property type="nucleotide sequence ID" value="NZ_CP049888.1"/>
</dbReference>
<dbReference type="SUPFAM" id="SSF46785">
    <property type="entry name" value="Winged helix' DNA-binding domain"/>
    <property type="match status" value="1"/>
</dbReference>
<organism evidence="1 2">
    <name type="scientific">Weissella coleopterorum</name>
    <dbReference type="NCBI Taxonomy" id="2714949"/>
    <lineage>
        <taxon>Bacteria</taxon>
        <taxon>Bacillati</taxon>
        <taxon>Bacillota</taxon>
        <taxon>Bacilli</taxon>
        <taxon>Lactobacillales</taxon>
        <taxon>Lactobacillaceae</taxon>
        <taxon>Weissella</taxon>
    </lineage>
</organism>
<dbReference type="KEGG" id="wco:G7084_01315"/>
<dbReference type="InterPro" id="IPR036388">
    <property type="entry name" value="WH-like_DNA-bd_sf"/>
</dbReference>
<dbReference type="InterPro" id="IPR036390">
    <property type="entry name" value="WH_DNA-bd_sf"/>
</dbReference>
<accession>A0A6G8AYJ6</accession>
<name>A0A6G8AYJ6_9LACO</name>
<dbReference type="Proteomes" id="UP000500741">
    <property type="component" value="Chromosome"/>
</dbReference>
<evidence type="ECO:0000313" key="1">
    <source>
        <dbReference type="EMBL" id="QIL50076.1"/>
    </source>
</evidence>
<protein>
    <submittedName>
        <fullName evidence="1">Uncharacterized protein</fullName>
    </submittedName>
</protein>
<evidence type="ECO:0000313" key="2">
    <source>
        <dbReference type="Proteomes" id="UP000500741"/>
    </source>
</evidence>